<evidence type="ECO:0000256" key="5">
    <source>
        <dbReference type="ARBA" id="ARBA00023242"/>
    </source>
</evidence>
<evidence type="ECO:0000256" key="1">
    <source>
        <dbReference type="ARBA" id="ARBA00004123"/>
    </source>
</evidence>
<organism evidence="8">
    <name type="scientific">Amphimedon queenslandica</name>
    <name type="common">Sponge</name>
    <dbReference type="NCBI Taxonomy" id="400682"/>
    <lineage>
        <taxon>Eukaryota</taxon>
        <taxon>Metazoa</taxon>
        <taxon>Porifera</taxon>
        <taxon>Demospongiae</taxon>
        <taxon>Heteroscleromorpha</taxon>
        <taxon>Haplosclerida</taxon>
        <taxon>Niphatidae</taxon>
        <taxon>Amphimedon</taxon>
    </lineage>
</organism>
<dbReference type="PANTHER" id="PTHR46481">
    <property type="entry name" value="ZINC FINGER BED DOMAIN-CONTAINING PROTEIN 4"/>
    <property type="match status" value="1"/>
</dbReference>
<dbReference type="InterPro" id="IPR008906">
    <property type="entry name" value="HATC_C_dom"/>
</dbReference>
<evidence type="ECO:0000259" key="7">
    <source>
        <dbReference type="Pfam" id="PF05699"/>
    </source>
</evidence>
<dbReference type="AlphaFoldDB" id="A0A1X7TFT5"/>
<feature type="domain" description="HAT C-terminal dimerisation" evidence="7">
    <location>
        <begin position="173"/>
        <end position="235"/>
    </location>
</feature>
<dbReference type="InterPro" id="IPR012337">
    <property type="entry name" value="RNaseH-like_sf"/>
</dbReference>
<name>A0A1X7TFT5_AMPQE</name>
<keyword evidence="4" id="KW-0862">Zinc</keyword>
<feature type="region of interest" description="Disordered" evidence="6">
    <location>
        <begin position="126"/>
        <end position="148"/>
    </location>
</feature>
<dbReference type="PANTHER" id="PTHR46481:SF10">
    <property type="entry name" value="ZINC FINGER BED DOMAIN-CONTAINING PROTEIN 39"/>
    <property type="match status" value="1"/>
</dbReference>
<evidence type="ECO:0000313" key="8">
    <source>
        <dbReference type="EnsemblMetazoa" id="Aqu2.1.13542_001"/>
    </source>
</evidence>
<dbReference type="GO" id="GO:0008270">
    <property type="term" value="F:zinc ion binding"/>
    <property type="evidence" value="ECO:0007669"/>
    <property type="project" value="UniProtKB-KW"/>
</dbReference>
<dbReference type="SUPFAM" id="SSF53098">
    <property type="entry name" value="Ribonuclease H-like"/>
    <property type="match status" value="1"/>
</dbReference>
<keyword evidence="2" id="KW-0479">Metal-binding</keyword>
<keyword evidence="3" id="KW-0863">Zinc-finger</keyword>
<keyword evidence="5" id="KW-0539">Nucleus</keyword>
<dbReference type="GO" id="GO:0046983">
    <property type="term" value="F:protein dimerization activity"/>
    <property type="evidence" value="ECO:0007669"/>
    <property type="project" value="InterPro"/>
</dbReference>
<reference evidence="8" key="1">
    <citation type="submission" date="2017-05" db="UniProtKB">
        <authorList>
            <consortium name="EnsemblMetazoa"/>
        </authorList>
    </citation>
    <scope>IDENTIFICATION</scope>
</reference>
<dbReference type="InParanoid" id="A0A1X7TFT5"/>
<dbReference type="Pfam" id="PF05699">
    <property type="entry name" value="Dimer_Tnp_hAT"/>
    <property type="match status" value="1"/>
</dbReference>
<sequence>MWRVFGKVLLAKNETRWNSQLLMVRRLMNRDDTQDINNVIEKRDLALSTGDKFEEVTKLVQGERVLKDSLHKRLGYIRSDPLFIISTILDPEFKLSWVFDNTEMVFTKQVILKELEKIALHSLQTDYSSPNNDNAASNDEDEDGDSEPVTKRTLFSFMAKTHISREARSAQQEIDDYLLATHTKEEIKAGALEYWRKNGSQFPYLRKLAEQYLSVTATLAPIERVFSTAGKIIRHDSNDNAACSLEPEGNGNDNCNGVCKHAVYIVTAAYFIP</sequence>
<dbReference type="GO" id="GO:0005634">
    <property type="term" value="C:nucleus"/>
    <property type="evidence" value="ECO:0007669"/>
    <property type="project" value="UniProtKB-SubCell"/>
</dbReference>
<dbReference type="eggNOG" id="KOG1121">
    <property type="taxonomic scope" value="Eukaryota"/>
</dbReference>
<protein>
    <recommendedName>
        <fullName evidence="7">HAT C-terminal dimerisation domain-containing protein</fullName>
    </recommendedName>
</protein>
<dbReference type="InterPro" id="IPR052035">
    <property type="entry name" value="ZnF_BED_domain_contain"/>
</dbReference>
<comment type="subcellular location">
    <subcellularLocation>
        <location evidence="1">Nucleus</location>
    </subcellularLocation>
</comment>
<dbReference type="EnsemblMetazoa" id="Aqu2.1.13542_001">
    <property type="protein sequence ID" value="Aqu2.1.13542_001"/>
    <property type="gene ID" value="Aqu2.1.13542"/>
</dbReference>
<evidence type="ECO:0000256" key="6">
    <source>
        <dbReference type="SAM" id="MobiDB-lite"/>
    </source>
</evidence>
<evidence type="ECO:0000256" key="4">
    <source>
        <dbReference type="ARBA" id="ARBA00022833"/>
    </source>
</evidence>
<evidence type="ECO:0000256" key="2">
    <source>
        <dbReference type="ARBA" id="ARBA00022723"/>
    </source>
</evidence>
<feature type="compositionally biased region" description="Low complexity" evidence="6">
    <location>
        <begin position="128"/>
        <end position="137"/>
    </location>
</feature>
<evidence type="ECO:0000256" key="3">
    <source>
        <dbReference type="ARBA" id="ARBA00022771"/>
    </source>
</evidence>
<proteinExistence type="predicted"/>
<accession>A0A1X7TFT5</accession>